<evidence type="ECO:0000256" key="7">
    <source>
        <dbReference type="ARBA" id="ARBA00022697"/>
    </source>
</evidence>
<evidence type="ECO:0000313" key="19">
    <source>
        <dbReference type="Proteomes" id="UP000256388"/>
    </source>
</evidence>
<dbReference type="AlphaFoldDB" id="A0A347ZND3"/>
<dbReference type="PANTHER" id="PTHR43331:SF1">
    <property type="entry name" value="HOMOSERINE DEHYDROGENASE"/>
    <property type="match status" value="1"/>
</dbReference>
<dbReference type="UniPathway" id="UPA00051">
    <property type="reaction ID" value="UER00465"/>
</dbReference>
<comment type="caution">
    <text evidence="18">The sequence shown here is derived from an EMBL/GenBank/DDBJ whole genome shotgun (WGS) entry which is preliminary data.</text>
</comment>
<keyword evidence="7 14" id="KW-0791">Threonine biosynthesis</keyword>
<dbReference type="GO" id="GO:0004412">
    <property type="term" value="F:homoserine dehydrogenase activity"/>
    <property type="evidence" value="ECO:0007669"/>
    <property type="project" value="UniProtKB-EC"/>
</dbReference>
<feature type="active site" description="Proton donor" evidence="12">
    <location>
        <position position="227"/>
    </location>
</feature>
<keyword evidence="13 14" id="KW-0521">NADP</keyword>
<evidence type="ECO:0000256" key="6">
    <source>
        <dbReference type="ARBA" id="ARBA00022605"/>
    </source>
</evidence>
<dbReference type="EC" id="1.1.1.3" evidence="4 14"/>
<evidence type="ECO:0000259" key="16">
    <source>
        <dbReference type="Pfam" id="PF00742"/>
    </source>
</evidence>
<keyword evidence="10 14" id="KW-0486">Methionine biosynthesis</keyword>
<reference evidence="18 19" key="1">
    <citation type="submission" date="2018-08" db="EMBL/GenBank/DDBJ databases">
        <title>Genomic Encyclopedia of Type Strains, Phase IV (KMG-IV): sequencing the most valuable type-strain genomes for metagenomic binning, comparative biology and taxonomic classification.</title>
        <authorList>
            <person name="Goeker M."/>
        </authorList>
    </citation>
    <scope>NUCLEOTIDE SEQUENCE [LARGE SCALE GENOMIC DNA]</scope>
    <source>
        <strain evidence="18 19">DSM 23923</strain>
    </source>
</reference>
<dbReference type="Pfam" id="PF03447">
    <property type="entry name" value="NAD_binding_3"/>
    <property type="match status" value="1"/>
</dbReference>
<keyword evidence="9" id="KW-0915">Sodium</keyword>
<evidence type="ECO:0000256" key="1">
    <source>
        <dbReference type="ARBA" id="ARBA00005056"/>
    </source>
</evidence>
<evidence type="ECO:0000256" key="15">
    <source>
        <dbReference type="RuleBase" id="RU004171"/>
    </source>
</evidence>
<name>A0A347ZND3_9CHLR</name>
<dbReference type="Proteomes" id="UP000256388">
    <property type="component" value="Unassembled WGS sequence"/>
</dbReference>
<dbReference type="GO" id="GO:0050661">
    <property type="term" value="F:NADP binding"/>
    <property type="evidence" value="ECO:0007669"/>
    <property type="project" value="InterPro"/>
</dbReference>
<evidence type="ECO:0000256" key="3">
    <source>
        <dbReference type="ARBA" id="ARBA00006753"/>
    </source>
</evidence>
<dbReference type="InterPro" id="IPR005106">
    <property type="entry name" value="Asp/hSer_DH_NAD-bd"/>
</dbReference>
<dbReference type="OrthoDB" id="9808167at2"/>
<dbReference type="InterPro" id="IPR022697">
    <property type="entry name" value="HDH_short"/>
</dbReference>
<dbReference type="PANTHER" id="PTHR43331">
    <property type="entry name" value="HOMOSERINE DEHYDROGENASE"/>
    <property type="match status" value="1"/>
</dbReference>
<keyword evidence="6 14" id="KW-0028">Amino-acid biosynthesis</keyword>
<gene>
    <name evidence="18" type="ORF">DFR64_1783</name>
</gene>
<evidence type="ECO:0000256" key="4">
    <source>
        <dbReference type="ARBA" id="ARBA00013213"/>
    </source>
</evidence>
<comment type="similarity">
    <text evidence="3 15">Belongs to the homoserine dehydrogenase family.</text>
</comment>
<dbReference type="Pfam" id="PF00742">
    <property type="entry name" value="Homoserine_dh"/>
    <property type="match status" value="1"/>
</dbReference>
<evidence type="ECO:0000259" key="17">
    <source>
        <dbReference type="Pfam" id="PF03447"/>
    </source>
</evidence>
<evidence type="ECO:0000256" key="14">
    <source>
        <dbReference type="RuleBase" id="RU000579"/>
    </source>
</evidence>
<evidence type="ECO:0000256" key="10">
    <source>
        <dbReference type="ARBA" id="ARBA00023167"/>
    </source>
</evidence>
<keyword evidence="8 14" id="KW-0560">Oxidoreductase</keyword>
<dbReference type="Gene3D" id="3.40.50.720">
    <property type="entry name" value="NAD(P)-binding Rossmann-like Domain"/>
    <property type="match status" value="1"/>
</dbReference>
<dbReference type="RefSeq" id="WP_116225072.1">
    <property type="nucleotide sequence ID" value="NZ_AP018437.1"/>
</dbReference>
<evidence type="ECO:0000256" key="5">
    <source>
        <dbReference type="ARBA" id="ARBA00013376"/>
    </source>
</evidence>
<keyword evidence="19" id="KW-1185">Reference proteome</keyword>
<evidence type="ECO:0000256" key="12">
    <source>
        <dbReference type="PIRSR" id="PIRSR036497-1"/>
    </source>
</evidence>
<dbReference type="InterPro" id="IPR036291">
    <property type="entry name" value="NAD(P)-bd_dom_sf"/>
</dbReference>
<organism evidence="18 19">
    <name type="scientific">Pelolinea submarina</name>
    <dbReference type="NCBI Taxonomy" id="913107"/>
    <lineage>
        <taxon>Bacteria</taxon>
        <taxon>Bacillati</taxon>
        <taxon>Chloroflexota</taxon>
        <taxon>Anaerolineae</taxon>
        <taxon>Anaerolineales</taxon>
        <taxon>Anaerolineaceae</taxon>
        <taxon>Pelolinea</taxon>
    </lineage>
</organism>
<evidence type="ECO:0000256" key="2">
    <source>
        <dbReference type="ARBA" id="ARBA00005062"/>
    </source>
</evidence>
<dbReference type="UniPathway" id="UPA00050">
    <property type="reaction ID" value="UER00063"/>
</dbReference>
<protein>
    <recommendedName>
        <fullName evidence="5 14">Homoserine dehydrogenase</fullName>
        <ecNumber evidence="4 14">1.1.1.3</ecNumber>
    </recommendedName>
</protein>
<evidence type="ECO:0000256" key="13">
    <source>
        <dbReference type="PIRSR" id="PIRSR036497-2"/>
    </source>
</evidence>
<dbReference type="SUPFAM" id="SSF51735">
    <property type="entry name" value="NAD(P)-binding Rossmann-fold domains"/>
    <property type="match status" value="1"/>
</dbReference>
<feature type="binding site" evidence="13">
    <location>
        <position position="128"/>
    </location>
    <ligand>
        <name>NADPH</name>
        <dbReference type="ChEBI" id="CHEBI:57783"/>
    </ligand>
</feature>
<dbReference type="InterPro" id="IPR001342">
    <property type="entry name" value="HDH_cat"/>
</dbReference>
<comment type="pathway">
    <text evidence="1 14">Amino-acid biosynthesis; L-threonine biosynthesis; L-threonine from L-aspartate: step 3/5.</text>
</comment>
<dbReference type="GO" id="GO:0009088">
    <property type="term" value="P:threonine biosynthetic process"/>
    <property type="evidence" value="ECO:0007669"/>
    <property type="project" value="UniProtKB-UniPathway"/>
</dbReference>
<dbReference type="PIRSF" id="PIRSF036497">
    <property type="entry name" value="HDH_short"/>
    <property type="match status" value="1"/>
</dbReference>
<feature type="domain" description="Aspartate/homoserine dehydrogenase NAD-binding" evidence="17">
    <location>
        <begin position="10"/>
        <end position="152"/>
    </location>
</feature>
<dbReference type="EMBL" id="QUMS01000002">
    <property type="protein sequence ID" value="REG08416.1"/>
    <property type="molecule type" value="Genomic_DNA"/>
</dbReference>
<dbReference type="PROSITE" id="PS01042">
    <property type="entry name" value="HOMOSER_DHGENASE"/>
    <property type="match status" value="1"/>
</dbReference>
<feature type="binding site" evidence="13">
    <location>
        <position position="212"/>
    </location>
    <ligand>
        <name>L-homoserine</name>
        <dbReference type="ChEBI" id="CHEBI:57476"/>
    </ligand>
</feature>
<sequence>MKEISFCLIGFGNVAKAFARLIVRKEDELSQKYGVAFRVTAIATGRHGRAIDPAGLDLEQALKLADSGKSLDELSKVKSPANNEDFIKASGADFLLENSPVNYQTGEPAISHVRCALENNMHVASANKGPVVHAYHELKELAAKHNRRYLFESAVMDGAPIFSVFREALPATNLFAVEGIFNSCTNLLIELMEEGKTFDEAVVYAQSIGIAETDPSGDIDGWDAAIKVAAIITVLMDTPFKPNQVQREGIRELSQTEIQQAKKDGNRWKLVCRAEKTEKGITASVAPEIVSPQSPLFSLSGTSSFALFKTDVLPGLGILESNPSPDTTAYGLLADVLNILKSE</sequence>
<dbReference type="FunFam" id="3.30.360.10:FF:000005">
    <property type="entry name" value="Homoserine dehydrogenase"/>
    <property type="match status" value="1"/>
</dbReference>
<accession>A0A347ZND3</accession>
<dbReference type="Gene3D" id="3.30.360.10">
    <property type="entry name" value="Dihydrodipicolinate Reductase, domain 2"/>
    <property type="match status" value="1"/>
</dbReference>
<feature type="domain" description="Homoserine dehydrogenase catalytic" evidence="16">
    <location>
        <begin position="160"/>
        <end position="337"/>
    </location>
</feature>
<dbReference type="SUPFAM" id="SSF55347">
    <property type="entry name" value="Glyceraldehyde-3-phosphate dehydrogenase-like, C-terminal domain"/>
    <property type="match status" value="1"/>
</dbReference>
<comment type="pathway">
    <text evidence="2 14">Amino-acid biosynthesis; L-methionine biosynthesis via de novo pathway; L-homoserine from L-aspartate: step 3/3.</text>
</comment>
<comment type="catalytic activity">
    <reaction evidence="11">
        <text>L-homoserine + NADP(+) = L-aspartate 4-semialdehyde + NADPH + H(+)</text>
        <dbReference type="Rhea" id="RHEA:15761"/>
        <dbReference type="ChEBI" id="CHEBI:15378"/>
        <dbReference type="ChEBI" id="CHEBI:57476"/>
        <dbReference type="ChEBI" id="CHEBI:57783"/>
        <dbReference type="ChEBI" id="CHEBI:58349"/>
        <dbReference type="ChEBI" id="CHEBI:537519"/>
        <dbReference type="EC" id="1.1.1.3"/>
    </reaction>
    <physiologicalReaction direction="right-to-left" evidence="11">
        <dbReference type="Rhea" id="RHEA:15763"/>
    </physiologicalReaction>
</comment>
<dbReference type="GO" id="GO:0009086">
    <property type="term" value="P:methionine biosynthetic process"/>
    <property type="evidence" value="ECO:0007669"/>
    <property type="project" value="UniProtKB-KW"/>
</dbReference>
<proteinExistence type="inferred from homology"/>
<dbReference type="InterPro" id="IPR019811">
    <property type="entry name" value="HDH_CS"/>
</dbReference>
<evidence type="ECO:0000256" key="9">
    <source>
        <dbReference type="ARBA" id="ARBA00023053"/>
    </source>
</evidence>
<evidence type="ECO:0000256" key="8">
    <source>
        <dbReference type="ARBA" id="ARBA00023002"/>
    </source>
</evidence>
<evidence type="ECO:0000313" key="18">
    <source>
        <dbReference type="EMBL" id="REG08416.1"/>
    </source>
</evidence>
<evidence type="ECO:0000256" key="11">
    <source>
        <dbReference type="ARBA" id="ARBA00048841"/>
    </source>
</evidence>